<dbReference type="Proteomes" id="UP000306985">
    <property type="component" value="Unassembled WGS sequence"/>
</dbReference>
<comment type="similarity">
    <text evidence="9 10">Belongs to the TrpA family.</text>
</comment>
<sequence length="278" mass="28446">MTETTTTTSGVDRLDEMFAGAKEEGRAALVGYFPAGYPTVDASVDLMTAMVDGGCDLIEVGLPFSDPVLDGPVIQEAAQTALEQGYRVKDTFDIVRKITEAGGRAVVMTYFNPVLAYGPERFAAELAAAGGCGVITPDLIVDEAGPWLAAAESAGIAPIFLVAPSSSPERIALTTARTRGFVYAASVMGVTGTRDQVSSAAPELVARTRQQTDLPIGVGLGVRTGAQAAEIGKYADAVIVGSAFVQAARNAAGAADATDAVREVARGLAAGVASARSE</sequence>
<organism evidence="11 12">
    <name type="scientific">Nakamurella flava</name>
    <dbReference type="NCBI Taxonomy" id="2576308"/>
    <lineage>
        <taxon>Bacteria</taxon>
        <taxon>Bacillati</taxon>
        <taxon>Actinomycetota</taxon>
        <taxon>Actinomycetes</taxon>
        <taxon>Nakamurellales</taxon>
        <taxon>Nakamurellaceae</taxon>
        <taxon>Nakamurella</taxon>
    </lineage>
</organism>
<dbReference type="UniPathway" id="UPA00035">
    <property type="reaction ID" value="UER00044"/>
</dbReference>
<evidence type="ECO:0000256" key="5">
    <source>
        <dbReference type="ARBA" id="ARBA00022822"/>
    </source>
</evidence>
<dbReference type="EC" id="4.2.1.20" evidence="9"/>
<dbReference type="NCBIfam" id="TIGR00262">
    <property type="entry name" value="trpA"/>
    <property type="match status" value="1"/>
</dbReference>
<evidence type="ECO:0000256" key="8">
    <source>
        <dbReference type="ARBA" id="ARBA00049047"/>
    </source>
</evidence>
<comment type="subunit">
    <text evidence="3 9">Tetramer of two alpha and two beta chains.</text>
</comment>
<comment type="function">
    <text evidence="1 9">The alpha subunit is responsible for the aldol cleavage of indoleglycerol phosphate to indole and glyceraldehyde 3-phosphate.</text>
</comment>
<proteinExistence type="inferred from homology"/>
<dbReference type="InterPro" id="IPR002028">
    <property type="entry name" value="Trp_synthase_suA"/>
</dbReference>
<protein>
    <recommendedName>
        <fullName evidence="9">Tryptophan synthase alpha chain</fullName>
        <ecNumber evidence="9">4.2.1.20</ecNumber>
    </recommendedName>
</protein>
<keyword evidence="12" id="KW-1185">Reference proteome</keyword>
<keyword evidence="5 9" id="KW-0822">Tryptophan biosynthesis</keyword>
<keyword evidence="7 9" id="KW-0456">Lyase</keyword>
<dbReference type="InterPro" id="IPR013785">
    <property type="entry name" value="Aldolase_TIM"/>
</dbReference>
<keyword evidence="4 9" id="KW-0028">Amino-acid biosynthesis</keyword>
<reference evidence="11 12" key="1">
    <citation type="submission" date="2019-05" db="EMBL/GenBank/DDBJ databases">
        <title>Nakamurella sp. N5BH11, whole genome shotgun sequence.</title>
        <authorList>
            <person name="Tuo L."/>
        </authorList>
    </citation>
    <scope>NUCLEOTIDE SEQUENCE [LARGE SCALE GENOMIC DNA]</scope>
    <source>
        <strain evidence="11 12">N5BH11</strain>
    </source>
</reference>
<evidence type="ECO:0000313" key="12">
    <source>
        <dbReference type="Proteomes" id="UP000306985"/>
    </source>
</evidence>
<comment type="catalytic activity">
    <reaction evidence="8 9">
        <text>(1S,2R)-1-C-(indol-3-yl)glycerol 3-phosphate + L-serine = D-glyceraldehyde 3-phosphate + L-tryptophan + H2O</text>
        <dbReference type="Rhea" id="RHEA:10532"/>
        <dbReference type="ChEBI" id="CHEBI:15377"/>
        <dbReference type="ChEBI" id="CHEBI:33384"/>
        <dbReference type="ChEBI" id="CHEBI:57912"/>
        <dbReference type="ChEBI" id="CHEBI:58866"/>
        <dbReference type="ChEBI" id="CHEBI:59776"/>
        <dbReference type="EC" id="4.2.1.20"/>
    </reaction>
</comment>
<feature type="active site" description="Proton acceptor" evidence="9">
    <location>
        <position position="59"/>
    </location>
</feature>
<comment type="pathway">
    <text evidence="2 9">Amino-acid biosynthesis; L-tryptophan biosynthesis; L-tryptophan from chorismate: step 5/5.</text>
</comment>
<name>A0A4U6QK10_9ACTN</name>
<dbReference type="PANTHER" id="PTHR43406">
    <property type="entry name" value="TRYPTOPHAN SYNTHASE, ALPHA CHAIN"/>
    <property type="match status" value="1"/>
</dbReference>
<dbReference type="PANTHER" id="PTHR43406:SF1">
    <property type="entry name" value="TRYPTOPHAN SYNTHASE ALPHA CHAIN, CHLOROPLASTIC"/>
    <property type="match status" value="1"/>
</dbReference>
<evidence type="ECO:0000256" key="2">
    <source>
        <dbReference type="ARBA" id="ARBA00004733"/>
    </source>
</evidence>
<evidence type="ECO:0000256" key="4">
    <source>
        <dbReference type="ARBA" id="ARBA00022605"/>
    </source>
</evidence>
<evidence type="ECO:0000256" key="7">
    <source>
        <dbReference type="ARBA" id="ARBA00023239"/>
    </source>
</evidence>
<dbReference type="HAMAP" id="MF_00131">
    <property type="entry name" value="Trp_synth_alpha"/>
    <property type="match status" value="1"/>
</dbReference>
<dbReference type="Gene3D" id="3.20.20.70">
    <property type="entry name" value="Aldolase class I"/>
    <property type="match status" value="1"/>
</dbReference>
<evidence type="ECO:0000256" key="6">
    <source>
        <dbReference type="ARBA" id="ARBA00023141"/>
    </source>
</evidence>
<dbReference type="PROSITE" id="PS00167">
    <property type="entry name" value="TRP_SYNTHASE_ALPHA"/>
    <property type="match status" value="1"/>
</dbReference>
<dbReference type="InterPro" id="IPR018204">
    <property type="entry name" value="Trp_synthase_alpha_AS"/>
</dbReference>
<evidence type="ECO:0000256" key="3">
    <source>
        <dbReference type="ARBA" id="ARBA00011270"/>
    </source>
</evidence>
<accession>A0A4U6QK10</accession>
<dbReference type="EMBL" id="SZZH01000001">
    <property type="protein sequence ID" value="TKV60579.1"/>
    <property type="molecule type" value="Genomic_DNA"/>
</dbReference>
<evidence type="ECO:0000313" key="11">
    <source>
        <dbReference type="EMBL" id="TKV60579.1"/>
    </source>
</evidence>
<dbReference type="FunFam" id="3.20.20.70:FF:000037">
    <property type="entry name" value="Tryptophan synthase alpha chain"/>
    <property type="match status" value="1"/>
</dbReference>
<gene>
    <name evidence="9" type="primary">trpA</name>
    <name evidence="11" type="ORF">FDO65_02430</name>
</gene>
<dbReference type="Pfam" id="PF00290">
    <property type="entry name" value="Trp_syntA"/>
    <property type="match status" value="1"/>
</dbReference>
<dbReference type="GO" id="GO:0004834">
    <property type="term" value="F:tryptophan synthase activity"/>
    <property type="evidence" value="ECO:0007669"/>
    <property type="project" value="UniProtKB-UniRule"/>
</dbReference>
<evidence type="ECO:0000256" key="10">
    <source>
        <dbReference type="RuleBase" id="RU003662"/>
    </source>
</evidence>
<dbReference type="GO" id="GO:0005829">
    <property type="term" value="C:cytosol"/>
    <property type="evidence" value="ECO:0007669"/>
    <property type="project" value="TreeGrafter"/>
</dbReference>
<dbReference type="AlphaFoldDB" id="A0A4U6QK10"/>
<evidence type="ECO:0000256" key="9">
    <source>
        <dbReference type="HAMAP-Rule" id="MF_00131"/>
    </source>
</evidence>
<dbReference type="OrthoDB" id="9804578at2"/>
<dbReference type="RefSeq" id="WP_137447883.1">
    <property type="nucleotide sequence ID" value="NZ_SZZH01000001.1"/>
</dbReference>
<comment type="caution">
    <text evidence="11">The sequence shown here is derived from an EMBL/GenBank/DDBJ whole genome shotgun (WGS) entry which is preliminary data.</text>
</comment>
<feature type="active site" description="Proton acceptor" evidence="9">
    <location>
        <position position="70"/>
    </location>
</feature>
<keyword evidence="6 9" id="KW-0057">Aromatic amino acid biosynthesis</keyword>
<dbReference type="InterPro" id="IPR011060">
    <property type="entry name" value="RibuloseP-bd_barrel"/>
</dbReference>
<evidence type="ECO:0000256" key="1">
    <source>
        <dbReference type="ARBA" id="ARBA00003365"/>
    </source>
</evidence>
<dbReference type="CDD" id="cd04724">
    <property type="entry name" value="Tryptophan_synthase_alpha"/>
    <property type="match status" value="1"/>
</dbReference>
<dbReference type="SUPFAM" id="SSF51366">
    <property type="entry name" value="Ribulose-phoshate binding barrel"/>
    <property type="match status" value="1"/>
</dbReference>